<gene>
    <name evidence="5" type="ORF">CPUR_02239</name>
</gene>
<reference evidence="5 6" key="1">
    <citation type="journal article" date="2013" name="PLoS Genet.">
        <title>Plant-symbiotic fungi as chemical engineers: Multi-genome analysis of the Clavicipitaceae reveals dynamics of alkaloid loci.</title>
        <authorList>
            <person name="Schardl C.L."/>
            <person name="Young C.A."/>
            <person name="Hesse U."/>
            <person name="Amyotte S.G."/>
            <person name="Andreeva K."/>
            <person name="Calie P.J."/>
            <person name="Fleetwood D.J."/>
            <person name="Haws D.C."/>
            <person name="Moore N."/>
            <person name="Oeser B."/>
            <person name="Panaccione D.G."/>
            <person name="Schweri K.K."/>
            <person name="Voisey C.R."/>
            <person name="Farman M.L."/>
            <person name="Jaromczyk J.W."/>
            <person name="Roe B.A."/>
            <person name="O'Sullivan D.M."/>
            <person name="Scott B."/>
            <person name="Tudzynski P."/>
            <person name="An Z."/>
            <person name="Arnaoudova E.G."/>
            <person name="Bullock C.T."/>
            <person name="Charlton N.D."/>
            <person name="Chen L."/>
            <person name="Cox M."/>
            <person name="Dinkins R.D."/>
            <person name="Florea S."/>
            <person name="Glenn A.E."/>
            <person name="Gordon A."/>
            <person name="Gueldener U."/>
            <person name="Harris D.R."/>
            <person name="Hollin W."/>
            <person name="Jaromczyk J."/>
            <person name="Johnson R.D."/>
            <person name="Khan A.K."/>
            <person name="Leistner E."/>
            <person name="Leuchtmann A."/>
            <person name="Li C."/>
            <person name="Liu J."/>
            <person name="Liu J."/>
            <person name="Liu M."/>
            <person name="Mace W."/>
            <person name="Machado C."/>
            <person name="Nagabhyru P."/>
            <person name="Pan J."/>
            <person name="Schmid J."/>
            <person name="Sugawara K."/>
            <person name="Steiner U."/>
            <person name="Takach J.E."/>
            <person name="Tanaka E."/>
            <person name="Webb J.S."/>
            <person name="Wilson E.V."/>
            <person name="Wiseman J.L."/>
            <person name="Yoshida R."/>
            <person name="Zeng Z."/>
        </authorList>
    </citation>
    <scope>NUCLEOTIDE SEQUENCE [LARGE SCALE GENOMIC DNA]</scope>
    <source>
        <strain evidence="5 6">20.1</strain>
    </source>
</reference>
<dbReference type="EC" id="6.6.1.1" evidence="1"/>
<keyword evidence="6" id="KW-1185">Reference proteome</keyword>
<evidence type="ECO:0000313" key="5">
    <source>
        <dbReference type="EMBL" id="CCE28552.1"/>
    </source>
</evidence>
<dbReference type="Pfam" id="PF17863">
    <property type="entry name" value="AAA_lid_2"/>
    <property type="match status" value="1"/>
</dbReference>
<dbReference type="PhylomeDB" id="M1VUX9"/>
<protein>
    <recommendedName>
        <fullName evidence="1">magnesium chelatase</fullName>
        <ecNumber evidence="1">6.6.1.1</ecNumber>
    </recommendedName>
</protein>
<dbReference type="PANTHER" id="PTHR11603">
    <property type="entry name" value="AAA FAMILY ATPASE"/>
    <property type="match status" value="1"/>
</dbReference>
<dbReference type="GO" id="GO:0016851">
    <property type="term" value="F:magnesium chelatase activity"/>
    <property type="evidence" value="ECO:0007669"/>
    <property type="project" value="UniProtKB-EC"/>
</dbReference>
<evidence type="ECO:0000256" key="3">
    <source>
        <dbReference type="SAM" id="MobiDB-lite"/>
    </source>
</evidence>
<dbReference type="EMBL" id="CAGA01000009">
    <property type="protein sequence ID" value="CCE28552.1"/>
    <property type="molecule type" value="Genomic_DNA"/>
</dbReference>
<dbReference type="PANTHER" id="PTHR11603:SF132">
    <property type="entry name" value="C2H2-TYPE DOMAIN-CONTAINING PROTEIN"/>
    <property type="match status" value="1"/>
</dbReference>
<name>M1VUX9_CLAP2</name>
<dbReference type="Gene3D" id="1.10.8.80">
    <property type="entry name" value="Magnesium chelatase subunit I, C-Terminal domain"/>
    <property type="match status" value="1"/>
</dbReference>
<dbReference type="InterPro" id="IPR041628">
    <property type="entry name" value="ChlI/MoxR_AAA_lid"/>
</dbReference>
<sequence length="405" mass="46108">MASITSSLSFKAEELTDIELAILICLATDEHPILTTPAHNIDSLVYELCLLVPRVFQLTHVLIYCSPFTTPEDFASELLVFSMPPSPCSTDTPESIALQRNRLTASSSIAHCIVAINFDRVPYIIQIQVLEMLRTRRILTRGAVLPVPQRFVFIPVIEADAPGEGPHLTPHLQHSFAMSHWHDPEDGYVNIEADEIYQDKIRERQRRQERHEQVEQEWRQQWEQQQNQNQNQAEAWTSAGQDIERGEGTSAGDSVVRDEDEDEDTESDGEANLLNFYITEAEILNLTDRSQSVHITADMKRYQMDIISHLRMHRALQDGISPIATIHFEKLMRCLATIHDLDYVTPALAALAAKRTYLHRMRITEAENERSMQWGSDLSAVELLMDGLRVEHIIDDVLRVVAAPI</sequence>
<feature type="compositionally biased region" description="Acidic residues" evidence="3">
    <location>
        <begin position="258"/>
        <end position="269"/>
    </location>
</feature>
<evidence type="ECO:0000259" key="4">
    <source>
        <dbReference type="Pfam" id="PF17863"/>
    </source>
</evidence>
<dbReference type="AlphaFoldDB" id="M1VUX9"/>
<evidence type="ECO:0000313" key="6">
    <source>
        <dbReference type="Proteomes" id="UP000016801"/>
    </source>
</evidence>
<dbReference type="eggNOG" id="ENOG502QQMN">
    <property type="taxonomic scope" value="Eukaryota"/>
</dbReference>
<accession>M1VUX9</accession>
<dbReference type="VEuPathDB" id="FungiDB:CPUR_02239"/>
<dbReference type="OrthoDB" id="5582146at2759"/>
<dbReference type="InterPro" id="IPR052041">
    <property type="entry name" value="Nucleic_acid_metab_PIN/TRAM"/>
</dbReference>
<dbReference type="Proteomes" id="UP000016801">
    <property type="component" value="Unassembled WGS sequence"/>
</dbReference>
<dbReference type="HOGENOM" id="CLU_034390_0_0_1"/>
<feature type="compositionally biased region" description="Low complexity" evidence="3">
    <location>
        <begin position="221"/>
        <end position="232"/>
    </location>
</feature>
<evidence type="ECO:0000256" key="1">
    <source>
        <dbReference type="ARBA" id="ARBA00012825"/>
    </source>
</evidence>
<comment type="caution">
    <text evidence="5">The sequence shown here is derived from an EMBL/GenBank/DDBJ whole genome shotgun (WGS) entry which is preliminary data.</text>
</comment>
<comment type="pathway">
    <text evidence="2">Porphyrin-containing compound metabolism.</text>
</comment>
<evidence type="ECO:0000256" key="2">
    <source>
        <dbReference type="ARBA" id="ARBA00023444"/>
    </source>
</evidence>
<proteinExistence type="predicted"/>
<feature type="domain" description="ChlI/MoxR AAA lid" evidence="4">
    <location>
        <begin position="310"/>
        <end position="370"/>
    </location>
</feature>
<feature type="region of interest" description="Disordered" evidence="3">
    <location>
        <begin position="217"/>
        <end position="271"/>
    </location>
</feature>
<organism evidence="5 6">
    <name type="scientific">Claviceps purpurea (strain 20.1)</name>
    <name type="common">Ergot fungus</name>
    <name type="synonym">Sphacelia segetum</name>
    <dbReference type="NCBI Taxonomy" id="1111077"/>
    <lineage>
        <taxon>Eukaryota</taxon>
        <taxon>Fungi</taxon>
        <taxon>Dikarya</taxon>
        <taxon>Ascomycota</taxon>
        <taxon>Pezizomycotina</taxon>
        <taxon>Sordariomycetes</taxon>
        <taxon>Hypocreomycetidae</taxon>
        <taxon>Hypocreales</taxon>
        <taxon>Clavicipitaceae</taxon>
        <taxon>Claviceps</taxon>
    </lineage>
</organism>